<dbReference type="Pfam" id="PF00179">
    <property type="entry name" value="UQ_con"/>
    <property type="match status" value="1"/>
</dbReference>
<keyword evidence="4" id="KW-1185">Reference proteome</keyword>
<dbReference type="PANTHER" id="PTHR24067">
    <property type="entry name" value="UBIQUITIN-CONJUGATING ENZYME E2"/>
    <property type="match status" value="1"/>
</dbReference>
<organism evidence="3 4">
    <name type="scientific">Cytospora schulzeri</name>
    <dbReference type="NCBI Taxonomy" id="448051"/>
    <lineage>
        <taxon>Eukaryota</taxon>
        <taxon>Fungi</taxon>
        <taxon>Dikarya</taxon>
        <taxon>Ascomycota</taxon>
        <taxon>Pezizomycotina</taxon>
        <taxon>Sordariomycetes</taxon>
        <taxon>Sordariomycetidae</taxon>
        <taxon>Diaporthales</taxon>
        <taxon>Cytosporaceae</taxon>
        <taxon>Cytospora</taxon>
    </lineage>
</organism>
<sequence>MSVASASASSSRGAIRRLIKELDTWRSVESRDEKGIERLGPVSEDDLLTWEAVINGRGVGGGYDEGRWLLTILIPPNYPLAPPQVRFATPVVHPNIALGTGEVCLDLLKGAWTPAYSVLETVRAVRGLLSYPEVDSPLNVDCAALLRDGDAVGARRLVELWCSGVEGRYDGE</sequence>
<dbReference type="InterPro" id="IPR016135">
    <property type="entry name" value="UBQ-conjugating_enzyme/RWD"/>
</dbReference>
<comment type="caution">
    <text evidence="3">The sequence shown here is derived from an EMBL/GenBank/DDBJ whole genome shotgun (WGS) entry which is preliminary data.</text>
</comment>
<dbReference type="InterPro" id="IPR050113">
    <property type="entry name" value="Ub_conjugating_enzyme"/>
</dbReference>
<accession>A0A423X4W4</accession>
<dbReference type="EMBL" id="LKEA01000002">
    <property type="protein sequence ID" value="ROW10989.1"/>
    <property type="molecule type" value="Genomic_DNA"/>
</dbReference>
<dbReference type="OrthoDB" id="9973183at2759"/>
<dbReference type="STRING" id="356882.A0A423X4W4"/>
<dbReference type="Gene3D" id="3.10.110.10">
    <property type="entry name" value="Ubiquitin Conjugating Enzyme"/>
    <property type="match status" value="1"/>
</dbReference>
<dbReference type="Proteomes" id="UP000283895">
    <property type="component" value="Unassembled WGS sequence"/>
</dbReference>
<dbReference type="InterPro" id="IPR000608">
    <property type="entry name" value="UBC"/>
</dbReference>
<dbReference type="PROSITE" id="PS50127">
    <property type="entry name" value="UBC_2"/>
    <property type="match status" value="1"/>
</dbReference>
<feature type="domain" description="UBC core" evidence="2">
    <location>
        <begin position="13"/>
        <end position="167"/>
    </location>
</feature>
<keyword evidence="1" id="KW-0833">Ubl conjugation pathway</keyword>
<name>A0A423X4W4_9PEZI</name>
<dbReference type="CDD" id="cd23812">
    <property type="entry name" value="UBCc_ScPEX4-like"/>
    <property type="match status" value="1"/>
</dbReference>
<dbReference type="AlphaFoldDB" id="A0A423X4W4"/>
<dbReference type="SUPFAM" id="SSF54495">
    <property type="entry name" value="UBC-like"/>
    <property type="match status" value="1"/>
</dbReference>
<protein>
    <recommendedName>
        <fullName evidence="2">UBC core domain-containing protein</fullName>
    </recommendedName>
</protein>
<reference evidence="3 4" key="1">
    <citation type="submission" date="2015-09" db="EMBL/GenBank/DDBJ databases">
        <title>Host preference determinants of Valsa canker pathogens revealed by comparative genomics.</title>
        <authorList>
            <person name="Yin Z."/>
            <person name="Huang L."/>
        </authorList>
    </citation>
    <scope>NUCLEOTIDE SEQUENCE [LARGE SCALE GENOMIC DNA]</scope>
    <source>
        <strain evidence="3 4">03-1</strain>
    </source>
</reference>
<dbReference type="SMART" id="SM00212">
    <property type="entry name" value="UBCc"/>
    <property type="match status" value="1"/>
</dbReference>
<evidence type="ECO:0000259" key="2">
    <source>
        <dbReference type="PROSITE" id="PS50127"/>
    </source>
</evidence>
<proteinExistence type="predicted"/>
<gene>
    <name evidence="3" type="ORF">VMCG_01585</name>
</gene>
<evidence type="ECO:0000313" key="4">
    <source>
        <dbReference type="Proteomes" id="UP000283895"/>
    </source>
</evidence>
<evidence type="ECO:0000313" key="3">
    <source>
        <dbReference type="EMBL" id="ROW10989.1"/>
    </source>
</evidence>
<evidence type="ECO:0000256" key="1">
    <source>
        <dbReference type="ARBA" id="ARBA00022786"/>
    </source>
</evidence>